<keyword evidence="2" id="KW-1185">Reference proteome</keyword>
<reference evidence="1 2" key="2">
    <citation type="journal article" date="2014" name="J. Gen. Appl. Microbiol.">
        <title>The early diverging ascomycetous budding yeast Saitoella complicata has three histone deacetylases belonging to the Clr6, Hos2, and Rpd3 lineages.</title>
        <authorList>
            <person name="Nishida H."/>
            <person name="Matsumoto T."/>
            <person name="Kondo S."/>
            <person name="Hamamoto M."/>
            <person name="Yoshikawa H."/>
        </authorList>
    </citation>
    <scope>NUCLEOTIDE SEQUENCE [LARGE SCALE GENOMIC DNA]</scope>
    <source>
        <strain evidence="1 2">NRRL Y-17804</strain>
    </source>
</reference>
<name>A0A0E9N9J4_SAICN</name>
<evidence type="ECO:0000313" key="2">
    <source>
        <dbReference type="Proteomes" id="UP000033140"/>
    </source>
</evidence>
<dbReference type="Proteomes" id="UP000033140">
    <property type="component" value="Unassembled WGS sequence"/>
</dbReference>
<dbReference type="OMA" id="NSHARHP"/>
<dbReference type="InterPro" id="IPR012917">
    <property type="entry name" value="DUF3294"/>
</dbReference>
<evidence type="ECO:0000313" key="1">
    <source>
        <dbReference type="EMBL" id="GAO46494.1"/>
    </source>
</evidence>
<reference evidence="1 2" key="1">
    <citation type="journal article" date="2011" name="J. Gen. Appl. Microbiol.">
        <title>Draft genome sequencing of the enigmatic yeast Saitoella complicata.</title>
        <authorList>
            <person name="Nishida H."/>
            <person name="Hamamoto M."/>
            <person name="Sugiyama J."/>
        </authorList>
    </citation>
    <scope>NUCLEOTIDE SEQUENCE [LARGE SCALE GENOMIC DNA]</scope>
    <source>
        <strain evidence="1 2">NRRL Y-17804</strain>
    </source>
</reference>
<organism evidence="1 2">
    <name type="scientific">Saitoella complicata (strain BCRC 22490 / CBS 7301 / JCM 7358 / NBRC 10748 / NRRL Y-17804)</name>
    <dbReference type="NCBI Taxonomy" id="698492"/>
    <lineage>
        <taxon>Eukaryota</taxon>
        <taxon>Fungi</taxon>
        <taxon>Dikarya</taxon>
        <taxon>Ascomycota</taxon>
        <taxon>Taphrinomycotina</taxon>
        <taxon>Taphrinomycotina incertae sedis</taxon>
        <taxon>Saitoella</taxon>
    </lineage>
</organism>
<proteinExistence type="predicted"/>
<reference evidence="1 2" key="3">
    <citation type="journal article" date="2015" name="Genome Announc.">
        <title>Draft Genome Sequence of the Archiascomycetous Yeast Saitoella complicata.</title>
        <authorList>
            <person name="Yamauchi K."/>
            <person name="Kondo S."/>
            <person name="Hamamoto M."/>
            <person name="Takahashi Y."/>
            <person name="Ogura Y."/>
            <person name="Hayashi T."/>
            <person name="Nishida H."/>
        </authorList>
    </citation>
    <scope>NUCLEOTIDE SEQUENCE [LARGE SCALE GENOMIC DNA]</scope>
    <source>
        <strain evidence="1 2">NRRL Y-17804</strain>
    </source>
</reference>
<dbReference type="AlphaFoldDB" id="A0A0E9N9J4"/>
<accession>A0A0E9N9J4</accession>
<gene>
    <name evidence="1" type="ORF">G7K_0725-t1</name>
</gene>
<dbReference type="EMBL" id="BACD03000004">
    <property type="protein sequence ID" value="GAO46494.1"/>
    <property type="molecule type" value="Genomic_DNA"/>
</dbReference>
<comment type="caution">
    <text evidence="1">The sequence shown here is derived from an EMBL/GenBank/DDBJ whole genome shotgun (WGS) entry which is preliminary data.</text>
</comment>
<protein>
    <submittedName>
        <fullName evidence="1">Uncharacterized protein</fullName>
    </submittedName>
</protein>
<dbReference type="Pfam" id="PF07957">
    <property type="entry name" value="DUF3294"/>
    <property type="match status" value="1"/>
</dbReference>
<dbReference type="STRING" id="698492.A0A0E9N9J4"/>
<sequence length="184" mass="20159">MADQPHTSVQNAEAKPELTLDRLQRQLSLLASMTQQNTAMIKALVESQQAQSSKGLPELQKAGEMGEVITGIVNDLVAEMQGQIDLLESRSVDRTYNSHARHPSSPIQFLLGPEMAEPSNAPTTLAALQAVGKDLKSLVGWMKFYGMLPPEARVGDEEREELWVQFGRFLGVNIEASEEVDGEA</sequence>